<evidence type="ECO:0000313" key="4">
    <source>
        <dbReference type="Proteomes" id="UP000232323"/>
    </source>
</evidence>
<dbReference type="AlphaFoldDB" id="A0A250X3R2"/>
<dbReference type="EMBL" id="BEGY01000025">
    <property type="protein sequence ID" value="GAX77559.1"/>
    <property type="molecule type" value="Genomic_DNA"/>
</dbReference>
<protein>
    <submittedName>
        <fullName evidence="3">Uncharacterized protein</fullName>
    </submittedName>
</protein>
<dbReference type="OrthoDB" id="529805at2759"/>
<keyword evidence="2" id="KW-0732">Signal</keyword>
<dbReference type="STRING" id="1157962.A0A250X3R2"/>
<organism evidence="3 4">
    <name type="scientific">Chlamydomonas eustigma</name>
    <dbReference type="NCBI Taxonomy" id="1157962"/>
    <lineage>
        <taxon>Eukaryota</taxon>
        <taxon>Viridiplantae</taxon>
        <taxon>Chlorophyta</taxon>
        <taxon>core chlorophytes</taxon>
        <taxon>Chlorophyceae</taxon>
        <taxon>CS clade</taxon>
        <taxon>Chlamydomonadales</taxon>
        <taxon>Chlamydomonadaceae</taxon>
        <taxon>Chlamydomonas</taxon>
    </lineage>
</organism>
<feature type="region of interest" description="Disordered" evidence="1">
    <location>
        <begin position="193"/>
        <end position="245"/>
    </location>
</feature>
<keyword evidence="4" id="KW-1185">Reference proteome</keyword>
<evidence type="ECO:0000256" key="2">
    <source>
        <dbReference type="SAM" id="SignalP"/>
    </source>
</evidence>
<feature type="compositionally biased region" description="Low complexity" evidence="1">
    <location>
        <begin position="197"/>
        <end position="245"/>
    </location>
</feature>
<comment type="caution">
    <text evidence="3">The sequence shown here is derived from an EMBL/GenBank/DDBJ whole genome shotgun (WGS) entry which is preliminary data.</text>
</comment>
<evidence type="ECO:0000313" key="3">
    <source>
        <dbReference type="EMBL" id="GAX77559.1"/>
    </source>
</evidence>
<feature type="chain" id="PRO_5013055312" evidence="2">
    <location>
        <begin position="19"/>
        <end position="245"/>
    </location>
</feature>
<sequence>MLIIITVILSVFAVSIAAQSISVPATPVAALSVFPYCACSSYLCSVGPYKLVYYNTTQNATEVDLQFQIVKEFCPPAEACCSALTNSLEKIEFEVVMNCLPNFLGVTVNGVKKTATFDTSFATAKIVITALGLNITTANMAIVSIRMKPSGCDSLQTLCLLGGGTCTYTTFESSLHKCCPICETTFFSPPLPPSPTHPTSISIASTSSLPTSSTTTTFSRPTSKSTTTTSTTTTTAATTSTTATS</sequence>
<evidence type="ECO:0000256" key="1">
    <source>
        <dbReference type="SAM" id="MobiDB-lite"/>
    </source>
</evidence>
<gene>
    <name evidence="3" type="ORF">CEUSTIGMA_g5003.t1</name>
</gene>
<dbReference type="Proteomes" id="UP000232323">
    <property type="component" value="Unassembled WGS sequence"/>
</dbReference>
<name>A0A250X3R2_9CHLO</name>
<reference evidence="3 4" key="1">
    <citation type="submission" date="2017-08" db="EMBL/GenBank/DDBJ databases">
        <title>Acidophilic green algal genome provides insights into adaptation to an acidic environment.</title>
        <authorList>
            <person name="Hirooka S."/>
            <person name="Hirose Y."/>
            <person name="Kanesaki Y."/>
            <person name="Higuchi S."/>
            <person name="Fujiwara T."/>
            <person name="Onuma R."/>
            <person name="Era A."/>
            <person name="Ohbayashi R."/>
            <person name="Uzuka A."/>
            <person name="Nozaki H."/>
            <person name="Yoshikawa H."/>
            <person name="Miyagishima S.Y."/>
        </authorList>
    </citation>
    <scope>NUCLEOTIDE SEQUENCE [LARGE SCALE GENOMIC DNA]</scope>
    <source>
        <strain evidence="3 4">NIES-2499</strain>
    </source>
</reference>
<accession>A0A250X3R2</accession>
<feature type="signal peptide" evidence="2">
    <location>
        <begin position="1"/>
        <end position="18"/>
    </location>
</feature>
<proteinExistence type="predicted"/>